<reference evidence="1" key="2">
    <citation type="submission" date="2015-07" db="EMBL/GenBank/DDBJ databases">
        <title>Plasmids, circular viruses and viroids from rat gut.</title>
        <authorList>
            <person name="Jorgensen T.J."/>
            <person name="Hansen M.A."/>
            <person name="Xu Z."/>
            <person name="Tabak M.A."/>
            <person name="Sorensen S.J."/>
            <person name="Hansen L.H."/>
        </authorList>
    </citation>
    <scope>NUCLEOTIDE SEQUENCE</scope>
    <source>
        <plasmid evidence="1">pRGRH0723</plasmid>
    </source>
</reference>
<keyword evidence="1" id="KW-0614">Plasmid</keyword>
<geneLocation type="plasmid" evidence="1">
    <name>pRGRH0723</name>
</geneLocation>
<accession>A0A0H5Q138</accession>
<organism evidence="1">
    <name type="scientific">uncultured prokaryote</name>
    <dbReference type="NCBI Taxonomy" id="198431"/>
    <lineage>
        <taxon>unclassified sequences</taxon>
        <taxon>environmental samples</taxon>
    </lineage>
</organism>
<proteinExistence type="predicted"/>
<name>A0A0H5Q138_9ZZZZ</name>
<protein>
    <submittedName>
        <fullName evidence="1">Uncharacterized protein</fullName>
    </submittedName>
</protein>
<reference evidence="1" key="1">
    <citation type="submission" date="2015-06" db="EMBL/GenBank/DDBJ databases">
        <authorList>
            <person name="Joergensen T."/>
        </authorList>
    </citation>
    <scope>NUCLEOTIDE SEQUENCE</scope>
    <source>
        <plasmid evidence="1">pRGRH0723</plasmid>
    </source>
</reference>
<evidence type="ECO:0000313" key="1">
    <source>
        <dbReference type="EMBL" id="CRY95686.1"/>
    </source>
</evidence>
<sequence length="54" mass="6270">MTNYEKWKAEQPAIERLLEEIQRLAKVYAGNQIALGVLQDIQNWAIEETVEPVE</sequence>
<dbReference type="AlphaFoldDB" id="A0A0H5Q138"/>
<dbReference type="EMBL" id="LN853339">
    <property type="protein sequence ID" value="CRY95686.1"/>
    <property type="molecule type" value="Genomic_DNA"/>
</dbReference>